<dbReference type="SUPFAM" id="SSF55021">
    <property type="entry name" value="ACT-like"/>
    <property type="match status" value="1"/>
</dbReference>
<dbReference type="AlphaFoldDB" id="A0A917C5L2"/>
<accession>A0A917C5L2</accession>
<dbReference type="GO" id="GO:0005829">
    <property type="term" value="C:cytosol"/>
    <property type="evidence" value="ECO:0007669"/>
    <property type="project" value="TreeGrafter"/>
</dbReference>
<dbReference type="RefSeq" id="WP_188666542.1">
    <property type="nucleotide sequence ID" value="NZ_BMHV01000027.1"/>
</dbReference>
<evidence type="ECO:0000259" key="8">
    <source>
        <dbReference type="Pfam" id="PF00696"/>
    </source>
</evidence>
<dbReference type="InterPro" id="IPR036393">
    <property type="entry name" value="AceGlu_kinase-like_sf"/>
</dbReference>
<dbReference type="InterPro" id="IPR045865">
    <property type="entry name" value="ACT-like_dom_sf"/>
</dbReference>
<dbReference type="GO" id="GO:0009090">
    <property type="term" value="P:homoserine biosynthetic process"/>
    <property type="evidence" value="ECO:0007669"/>
    <property type="project" value="TreeGrafter"/>
</dbReference>
<dbReference type="EMBL" id="BMHV01000027">
    <property type="protein sequence ID" value="GGF73156.1"/>
    <property type="molecule type" value="Genomic_DNA"/>
</dbReference>
<keyword evidence="5 9" id="KW-0418">Kinase</keyword>
<keyword evidence="10" id="KW-1185">Reference proteome</keyword>
<dbReference type="Gene3D" id="3.40.1160.10">
    <property type="entry name" value="Acetylglutamate kinase-like"/>
    <property type="match status" value="1"/>
</dbReference>
<keyword evidence="6" id="KW-0067">ATP-binding</keyword>
<comment type="similarity">
    <text evidence="1">Belongs to the aspartokinase family.</text>
</comment>
<organism evidence="9 10">
    <name type="scientific">Terasakiella brassicae</name>
    <dbReference type="NCBI Taxonomy" id="1634917"/>
    <lineage>
        <taxon>Bacteria</taxon>
        <taxon>Pseudomonadati</taxon>
        <taxon>Pseudomonadota</taxon>
        <taxon>Alphaproteobacteria</taxon>
        <taxon>Rhodospirillales</taxon>
        <taxon>Terasakiellaceae</taxon>
        <taxon>Terasakiella</taxon>
    </lineage>
</organism>
<evidence type="ECO:0000313" key="9">
    <source>
        <dbReference type="EMBL" id="GGF73156.1"/>
    </source>
</evidence>
<evidence type="ECO:0000256" key="6">
    <source>
        <dbReference type="ARBA" id="ARBA00022840"/>
    </source>
</evidence>
<evidence type="ECO:0000256" key="3">
    <source>
        <dbReference type="ARBA" id="ARBA00022679"/>
    </source>
</evidence>
<dbReference type="PANTHER" id="PTHR21499">
    <property type="entry name" value="ASPARTATE KINASE"/>
    <property type="match status" value="1"/>
</dbReference>
<comment type="catalytic activity">
    <reaction evidence="7">
        <text>L-aspartate + ATP = 4-phospho-L-aspartate + ADP</text>
        <dbReference type="Rhea" id="RHEA:23776"/>
        <dbReference type="ChEBI" id="CHEBI:29991"/>
        <dbReference type="ChEBI" id="CHEBI:30616"/>
        <dbReference type="ChEBI" id="CHEBI:57535"/>
        <dbReference type="ChEBI" id="CHEBI:456216"/>
        <dbReference type="EC" id="2.7.2.4"/>
    </reaction>
</comment>
<name>A0A917C5L2_9PROT</name>
<reference evidence="9" key="1">
    <citation type="journal article" date="2014" name="Int. J. Syst. Evol. Microbiol.">
        <title>Complete genome sequence of Corynebacterium casei LMG S-19264T (=DSM 44701T), isolated from a smear-ripened cheese.</title>
        <authorList>
            <consortium name="US DOE Joint Genome Institute (JGI-PGF)"/>
            <person name="Walter F."/>
            <person name="Albersmeier A."/>
            <person name="Kalinowski J."/>
            <person name="Ruckert C."/>
        </authorList>
    </citation>
    <scope>NUCLEOTIDE SEQUENCE</scope>
    <source>
        <strain evidence="9">CGMCC 1.15254</strain>
    </source>
</reference>
<proteinExistence type="inferred from homology"/>
<reference evidence="9" key="2">
    <citation type="submission" date="2020-09" db="EMBL/GenBank/DDBJ databases">
        <authorList>
            <person name="Sun Q."/>
            <person name="Zhou Y."/>
        </authorList>
    </citation>
    <scope>NUCLEOTIDE SEQUENCE</scope>
    <source>
        <strain evidence="9">CGMCC 1.15254</strain>
    </source>
</reference>
<evidence type="ECO:0000256" key="2">
    <source>
        <dbReference type="ARBA" id="ARBA00013059"/>
    </source>
</evidence>
<evidence type="ECO:0000256" key="5">
    <source>
        <dbReference type="ARBA" id="ARBA00022777"/>
    </source>
</evidence>
<evidence type="ECO:0000256" key="1">
    <source>
        <dbReference type="ARBA" id="ARBA00010122"/>
    </source>
</evidence>
<dbReference type="InterPro" id="IPR001048">
    <property type="entry name" value="Asp/Glu/Uridylate_kinase"/>
</dbReference>
<feature type="domain" description="Aspartate/glutamate/uridylate kinase" evidence="8">
    <location>
        <begin position="10"/>
        <end position="304"/>
    </location>
</feature>
<dbReference type="GO" id="GO:0009089">
    <property type="term" value="P:lysine biosynthetic process via diaminopimelate"/>
    <property type="evidence" value="ECO:0007669"/>
    <property type="project" value="TreeGrafter"/>
</dbReference>
<dbReference type="GO" id="GO:0004072">
    <property type="term" value="F:aspartate kinase activity"/>
    <property type="evidence" value="ECO:0007669"/>
    <property type="project" value="UniProtKB-EC"/>
</dbReference>
<sequence>MQDNSLNSHTVEKIGGTSMTNVDAVFKNILLGNREKADIYNRVFVVSAYGGMTDRLLEHKKSQKPGVYALYSNSESDWAWGDALSDVAREMRKMNDEIFHEAADRQMANQFIEDRIEGTRSCLVDLHRLCSYGHFQLEEHLATVREMLSALGEVHSAYNTALLLNRRGVNATFVDLSGWRSLDSYTLEKRINEAFDEIDLSRQLPIVTGYAQTSDGLMKHYGRGYSEVTFSQVACLTQAREAIIHKEFHLSSADPRLVGPENVHVIGETNYDVADQLSNMGMEAIHPLAAKGLRELGIPLRIKNTFEPEHPGTIIRDNFYPSKPRAEIVTGLEHVYEVEIFNQHMVGTFGNQEKVLETFRRFNVRTVTKSMNANTITHYVAAPIKQVRRCVETLEKILPDDVEINTQKVALVSIIGANLGCQTYFPRAVSALHENGIATLFCHTGSRNVDMQFVTHEGEFAQAVKVLHDTLMEAPEKLDCAAA</sequence>
<comment type="caution">
    <text evidence="9">The sequence shown here is derived from an EMBL/GenBank/DDBJ whole genome shotgun (WGS) entry which is preliminary data.</text>
</comment>
<protein>
    <recommendedName>
        <fullName evidence="2">aspartate kinase</fullName>
        <ecNumber evidence="2">2.7.2.4</ecNumber>
    </recommendedName>
</protein>
<evidence type="ECO:0000256" key="4">
    <source>
        <dbReference type="ARBA" id="ARBA00022741"/>
    </source>
</evidence>
<dbReference type="Gene3D" id="3.30.2130.10">
    <property type="entry name" value="VC0802-like"/>
    <property type="match status" value="1"/>
</dbReference>
<keyword evidence="4" id="KW-0547">Nucleotide-binding</keyword>
<dbReference type="Pfam" id="PF00696">
    <property type="entry name" value="AA_kinase"/>
    <property type="match status" value="1"/>
</dbReference>
<dbReference type="PANTHER" id="PTHR21499:SF3">
    <property type="entry name" value="ASPARTOKINASE"/>
    <property type="match status" value="1"/>
</dbReference>
<gene>
    <name evidence="9" type="ORF">GCM10011332_28960</name>
</gene>
<evidence type="ECO:0000256" key="7">
    <source>
        <dbReference type="ARBA" id="ARBA00047872"/>
    </source>
</evidence>
<dbReference type="Proteomes" id="UP000632498">
    <property type="component" value="Unassembled WGS sequence"/>
</dbReference>
<dbReference type="SUPFAM" id="SSF53633">
    <property type="entry name" value="Carbamate kinase-like"/>
    <property type="match status" value="1"/>
</dbReference>
<dbReference type="EC" id="2.7.2.4" evidence="2"/>
<keyword evidence="3" id="KW-0808">Transferase</keyword>
<dbReference type="NCBIfam" id="NF006614">
    <property type="entry name" value="PRK09181.1"/>
    <property type="match status" value="1"/>
</dbReference>
<evidence type="ECO:0000313" key="10">
    <source>
        <dbReference type="Proteomes" id="UP000632498"/>
    </source>
</evidence>
<dbReference type="GO" id="GO:0005524">
    <property type="term" value="F:ATP binding"/>
    <property type="evidence" value="ECO:0007669"/>
    <property type="project" value="UniProtKB-KW"/>
</dbReference>